<comment type="caution">
    <text evidence="9">The sequence shown here is derived from an EMBL/GenBank/DDBJ whole genome shotgun (WGS) entry which is preliminary data.</text>
</comment>
<dbReference type="GO" id="GO:0016320">
    <property type="term" value="P:endoplasmic reticulum membrane fusion"/>
    <property type="evidence" value="ECO:0007669"/>
    <property type="project" value="TreeGrafter"/>
</dbReference>
<dbReference type="InterPro" id="IPR030383">
    <property type="entry name" value="G_VLIG_dom"/>
</dbReference>
<evidence type="ECO:0000256" key="5">
    <source>
        <dbReference type="ARBA" id="ARBA00023136"/>
    </source>
</evidence>
<dbReference type="GO" id="GO:0005525">
    <property type="term" value="F:GTP binding"/>
    <property type="evidence" value="ECO:0007669"/>
    <property type="project" value="UniProtKB-KW"/>
</dbReference>
<feature type="domain" description="VLIG-type G" evidence="8">
    <location>
        <begin position="27"/>
        <end position="66"/>
    </location>
</feature>
<dbReference type="EMBL" id="VRMN01000002">
    <property type="protein sequence ID" value="KAA8497263.1"/>
    <property type="molecule type" value="Genomic_DNA"/>
</dbReference>
<feature type="domain" description="GB1/RHD3-type G" evidence="7">
    <location>
        <begin position="27"/>
        <end position="245"/>
    </location>
</feature>
<keyword evidence="10" id="KW-1185">Reference proteome</keyword>
<accession>A0A5J4Z2V3</accession>
<dbReference type="AlphaFoldDB" id="A0A5J4Z2V3"/>
<evidence type="ECO:0000256" key="3">
    <source>
        <dbReference type="ARBA" id="ARBA00022824"/>
    </source>
</evidence>
<dbReference type="Gene3D" id="3.40.50.300">
    <property type="entry name" value="P-loop containing nucleotide triphosphate hydrolases"/>
    <property type="match status" value="1"/>
</dbReference>
<evidence type="ECO:0000259" key="8">
    <source>
        <dbReference type="PROSITE" id="PS51717"/>
    </source>
</evidence>
<dbReference type="GO" id="GO:0005783">
    <property type="term" value="C:endoplasmic reticulum"/>
    <property type="evidence" value="ECO:0007669"/>
    <property type="project" value="TreeGrafter"/>
</dbReference>
<dbReference type="PROSITE" id="PS51715">
    <property type="entry name" value="G_GB1_RHD3"/>
    <property type="match status" value="1"/>
</dbReference>
<dbReference type="OrthoDB" id="1597724at2759"/>
<name>A0A5J4Z2V3_PORPP</name>
<comment type="similarity">
    <text evidence="6">Belongs to the TRAFAC class dynamin-like GTPase superfamily. GB1/RHD3 GTPase family.</text>
</comment>
<organism evidence="9 10">
    <name type="scientific">Porphyridium purpureum</name>
    <name type="common">Red alga</name>
    <name type="synonym">Porphyridium cruentum</name>
    <dbReference type="NCBI Taxonomy" id="35688"/>
    <lineage>
        <taxon>Eukaryota</taxon>
        <taxon>Rhodophyta</taxon>
        <taxon>Bangiophyceae</taxon>
        <taxon>Porphyridiales</taxon>
        <taxon>Porphyridiaceae</taxon>
        <taxon>Porphyridium</taxon>
    </lineage>
</organism>
<keyword evidence="3" id="KW-0256">Endoplasmic reticulum</keyword>
<dbReference type="SUPFAM" id="SSF52540">
    <property type="entry name" value="P-loop containing nucleoside triphosphate hydrolases"/>
    <property type="match status" value="1"/>
</dbReference>
<dbReference type="PANTHER" id="PTHR45923:SF2">
    <property type="entry name" value="PROTEIN SEY1"/>
    <property type="match status" value="1"/>
</dbReference>
<dbReference type="GO" id="GO:0003924">
    <property type="term" value="F:GTPase activity"/>
    <property type="evidence" value="ECO:0007669"/>
    <property type="project" value="TreeGrafter"/>
</dbReference>
<evidence type="ECO:0000256" key="2">
    <source>
        <dbReference type="ARBA" id="ARBA00022801"/>
    </source>
</evidence>
<evidence type="ECO:0000313" key="9">
    <source>
        <dbReference type="EMBL" id="KAA8497263.1"/>
    </source>
</evidence>
<evidence type="ECO:0000313" key="10">
    <source>
        <dbReference type="Proteomes" id="UP000324585"/>
    </source>
</evidence>
<reference evidence="10" key="1">
    <citation type="journal article" date="2019" name="Nat. Commun.">
        <title>Expansion of phycobilisome linker gene families in mesophilic red algae.</title>
        <authorList>
            <person name="Lee J."/>
            <person name="Kim D."/>
            <person name="Bhattacharya D."/>
            <person name="Yoon H.S."/>
        </authorList>
    </citation>
    <scope>NUCLEOTIDE SEQUENCE [LARGE SCALE GENOMIC DNA]</scope>
    <source>
        <strain evidence="10">CCMP 1328</strain>
    </source>
</reference>
<dbReference type="Proteomes" id="UP000324585">
    <property type="component" value="Unassembled WGS sequence"/>
</dbReference>
<evidence type="ECO:0000256" key="1">
    <source>
        <dbReference type="ARBA" id="ARBA00022741"/>
    </source>
</evidence>
<sequence>MAAGVAQVVDASGSVLFGWLDGRDAGPELVRVVGILGPQGSGKSTLLNALFGTQFAVASGRAAVGAATTKGVCAQMQGSTLMMLDVEGADARERGPQGKAFAARCAAFAARMCDALVLNMWFNELGRGTDTVGFSLLKAVFASFEDGAAPTMIRVVLRDADSVLADEGAKNEVIASVLADARDLWDAAGRGAMPLENAFQISVTLLPHMKYQKDAFSGAVAALGNELQASMNSDEYSKGLSADQLELITGETWDSVAQIGATSAGAGGSRLLPPNADIAIRIEHAFTVGLDLVNAEAQQMLDLLDQGEKVQSLGAASSQLVLDALDAFDAQVGAKSEDIGAAKERRTQLEQVADDILQGVFIRQLQILRENAMSAYKAASSDEIPTDYAMLSATSMFKREAEASIRPGSSWSYDSELMDLHELLTEISNQKKRFLANRIESSQAQQSAMYVLQMQQAQMNQIQQQAMGGISGQWNAQAMYRPPDTNFNVTLGYQPGRTTINLGMVPEEGAAGGGSGFTAGLGPLNMGVNLNVTI</sequence>
<gene>
    <name evidence="9" type="ORF">FVE85_0992</name>
</gene>
<keyword evidence="2" id="KW-0378">Hydrolase</keyword>
<keyword evidence="5" id="KW-0472">Membrane</keyword>
<dbReference type="PANTHER" id="PTHR45923">
    <property type="entry name" value="PROTEIN SEY1"/>
    <property type="match status" value="1"/>
</dbReference>
<evidence type="ECO:0000256" key="6">
    <source>
        <dbReference type="PROSITE-ProRule" id="PRU01052"/>
    </source>
</evidence>
<dbReference type="Pfam" id="PF05879">
    <property type="entry name" value="RHD3_GTPase"/>
    <property type="match status" value="1"/>
</dbReference>
<evidence type="ECO:0000259" key="7">
    <source>
        <dbReference type="PROSITE" id="PS51715"/>
    </source>
</evidence>
<dbReference type="InterPro" id="IPR027417">
    <property type="entry name" value="P-loop_NTPase"/>
</dbReference>
<protein>
    <submittedName>
        <fullName evidence="9">Protein sey1</fullName>
    </submittedName>
</protein>
<proteinExistence type="inferred from homology"/>
<evidence type="ECO:0000256" key="4">
    <source>
        <dbReference type="ARBA" id="ARBA00023134"/>
    </source>
</evidence>
<keyword evidence="1" id="KW-0547">Nucleotide-binding</keyword>
<keyword evidence="4" id="KW-0342">GTP-binding</keyword>
<dbReference type="InterPro" id="IPR008803">
    <property type="entry name" value="RHD3/Sey1"/>
</dbReference>
<dbReference type="OMA" id="FHRECED"/>
<dbReference type="InterPro" id="IPR030386">
    <property type="entry name" value="G_GB1_RHD3_dom"/>
</dbReference>
<dbReference type="PROSITE" id="PS51717">
    <property type="entry name" value="G_VLIG"/>
    <property type="match status" value="1"/>
</dbReference>